<name>A0A1J3H660_NOCCA</name>
<evidence type="ECO:0000313" key="3">
    <source>
        <dbReference type="EMBL" id="JAU62132.1"/>
    </source>
</evidence>
<feature type="region of interest" description="Disordered" evidence="1">
    <location>
        <begin position="37"/>
        <end position="56"/>
    </location>
</feature>
<dbReference type="EMBL" id="GEVL01015209">
    <property type="protein sequence ID" value="JAU62132.1"/>
    <property type="molecule type" value="Transcribed_RNA"/>
</dbReference>
<proteinExistence type="predicted"/>
<evidence type="ECO:0000313" key="2">
    <source>
        <dbReference type="EMBL" id="JAU31795.1"/>
    </source>
</evidence>
<feature type="compositionally biased region" description="Basic and acidic residues" evidence="1">
    <location>
        <begin position="41"/>
        <end position="55"/>
    </location>
</feature>
<protein>
    <submittedName>
        <fullName evidence="3">Uncharacterized protein</fullName>
    </submittedName>
</protein>
<dbReference type="AlphaFoldDB" id="A0A1J3H660"/>
<organism evidence="3">
    <name type="scientific">Noccaea caerulescens</name>
    <name type="common">Alpine penny-cress</name>
    <name type="synonym">Thlaspi caerulescens</name>
    <dbReference type="NCBI Taxonomy" id="107243"/>
    <lineage>
        <taxon>Eukaryota</taxon>
        <taxon>Viridiplantae</taxon>
        <taxon>Streptophyta</taxon>
        <taxon>Embryophyta</taxon>
        <taxon>Tracheophyta</taxon>
        <taxon>Spermatophyta</taxon>
        <taxon>Magnoliopsida</taxon>
        <taxon>eudicotyledons</taxon>
        <taxon>Gunneridae</taxon>
        <taxon>Pentapetalae</taxon>
        <taxon>rosids</taxon>
        <taxon>malvids</taxon>
        <taxon>Brassicales</taxon>
        <taxon>Brassicaceae</taxon>
        <taxon>Coluteocarpeae</taxon>
        <taxon>Noccaea</taxon>
    </lineage>
</organism>
<gene>
    <name evidence="2" type="ORF">LC_TR2892_c1_g1_i1_g.11536</name>
    <name evidence="3" type="ORF">LE_TR8681_c1_g1_i1_g.29242</name>
</gene>
<reference evidence="3" key="1">
    <citation type="submission" date="2016-07" db="EMBL/GenBank/DDBJ databases">
        <title>De novo transcriptome assembly of four accessions of the metal hyperaccumulator plant Noccaea caerulescens.</title>
        <authorList>
            <person name="Blande D."/>
            <person name="Halimaa P."/>
            <person name="Tervahauta A.I."/>
            <person name="Aarts M.G."/>
            <person name="Karenlampi S.O."/>
        </authorList>
    </citation>
    <scope>NUCLEOTIDE SEQUENCE</scope>
</reference>
<sequence>MIAFVRFAKLRDSKKGWYPNKPIYVRGLRVKESVKQLSLEPENRRDDDNREERRNPYQFSTTIGSIDWLYTP</sequence>
<dbReference type="EMBL" id="GEVK01021037">
    <property type="protein sequence ID" value="JAU31795.1"/>
    <property type="molecule type" value="Transcribed_RNA"/>
</dbReference>
<evidence type="ECO:0000256" key="1">
    <source>
        <dbReference type="SAM" id="MobiDB-lite"/>
    </source>
</evidence>
<accession>A0A1J3H660</accession>